<evidence type="ECO:0000313" key="2">
    <source>
        <dbReference type="Proteomes" id="UP000048908"/>
    </source>
</evidence>
<keyword evidence="2" id="KW-1185">Reference proteome</keyword>
<dbReference type="STRING" id="282197.SAMN04488517_101319"/>
<gene>
    <name evidence="1" type="ORF">JAN5088_00098</name>
</gene>
<evidence type="ECO:0000313" key="1">
    <source>
        <dbReference type="EMBL" id="CTQ31343.1"/>
    </source>
</evidence>
<dbReference type="RefSeq" id="WP_143114557.1">
    <property type="nucleotide sequence ID" value="NZ_FOOS01000001.1"/>
</dbReference>
<accession>A0A0M6XMD2</accession>
<reference evidence="1 2" key="1">
    <citation type="submission" date="2015-07" db="EMBL/GenBank/DDBJ databases">
        <authorList>
            <person name="Noorani M."/>
        </authorList>
    </citation>
    <scope>NUCLEOTIDE SEQUENCE [LARGE SCALE GENOMIC DNA]</scope>
    <source>
        <strain evidence="1 2">CECT 5088</strain>
    </source>
</reference>
<organism evidence="1 2">
    <name type="scientific">Jannaschia rubra</name>
    <dbReference type="NCBI Taxonomy" id="282197"/>
    <lineage>
        <taxon>Bacteria</taxon>
        <taxon>Pseudomonadati</taxon>
        <taxon>Pseudomonadota</taxon>
        <taxon>Alphaproteobacteria</taxon>
        <taxon>Rhodobacterales</taxon>
        <taxon>Roseobacteraceae</taxon>
        <taxon>Jannaschia</taxon>
    </lineage>
</organism>
<dbReference type="Proteomes" id="UP000048908">
    <property type="component" value="Unassembled WGS sequence"/>
</dbReference>
<sequence length="107" mass="11927">MRDMDSLGWLSLEAGISNVLACTCDRNGLLPGKPLDLNNPERVLAGAMRTPVSRAVTDIRSEDIEASAFVFETGDAGRICHHCKRPEPMCLDRQVTQYEYHSYLETV</sequence>
<dbReference type="AlphaFoldDB" id="A0A0M6XMD2"/>
<name>A0A0M6XMD2_9RHOB</name>
<dbReference type="EMBL" id="CXPG01000009">
    <property type="protein sequence ID" value="CTQ31343.1"/>
    <property type="molecule type" value="Genomic_DNA"/>
</dbReference>
<proteinExistence type="predicted"/>
<protein>
    <submittedName>
        <fullName evidence="1">Uncharacterized protein</fullName>
    </submittedName>
</protein>